<sequence>MLFTLISRLVIYRPLFSLAESFTDNVIRDTVDEPARGGIVWCELAGGYVTHSGIYTGNNRIVHLSGDGEVLCSDRKGFMARLNGLNPAMSVYTDCQGRLPVGNIAAAGRALRALGSRRQYHLLKENCHSFTAECLTGRPDNAVVLHRQLKRLQRGNTWRVWED</sequence>
<dbReference type="Proteomes" id="UP000246744">
    <property type="component" value="Unassembled WGS sequence"/>
</dbReference>
<evidence type="ECO:0000313" key="1">
    <source>
        <dbReference type="EMBL" id="PWW12856.1"/>
    </source>
</evidence>
<reference evidence="1 2" key="1">
    <citation type="submission" date="2018-05" db="EMBL/GenBank/DDBJ databases">
        <title>Genomic Encyclopedia of Type Strains, Phase IV (KMG-IV): sequencing the most valuable type-strain genomes for metagenomic binning, comparative biology and taxonomic classification.</title>
        <authorList>
            <person name="Goeker M."/>
        </authorList>
    </citation>
    <scope>NUCLEOTIDE SEQUENCE [LARGE SCALE GENOMIC DNA]</scope>
    <source>
        <strain evidence="1 2">DSM 19579</strain>
    </source>
</reference>
<evidence type="ECO:0008006" key="3">
    <source>
        <dbReference type="Google" id="ProtNLM"/>
    </source>
</evidence>
<accession>A0A317QAA9</accession>
<evidence type="ECO:0000313" key="2">
    <source>
        <dbReference type="Proteomes" id="UP000246744"/>
    </source>
</evidence>
<protein>
    <recommendedName>
        <fullName evidence="3">Lecithin:retinol acyltransferase</fullName>
    </recommendedName>
</protein>
<dbReference type="InterPro" id="IPR038765">
    <property type="entry name" value="Papain-like_cys_pep_sf"/>
</dbReference>
<gene>
    <name evidence="1" type="ORF">DES37_101433</name>
</gene>
<dbReference type="AlphaFoldDB" id="A0A317QAA9"/>
<name>A0A317QAA9_9ENTR</name>
<comment type="caution">
    <text evidence="1">The sequence shown here is derived from an EMBL/GenBank/DDBJ whole genome shotgun (WGS) entry which is preliminary data.</text>
</comment>
<dbReference type="EMBL" id="QGTS01000001">
    <property type="protein sequence ID" value="PWW12856.1"/>
    <property type="molecule type" value="Genomic_DNA"/>
</dbReference>
<organism evidence="1 2">
    <name type="scientific">Mangrovibacter plantisponsor</name>
    <dbReference type="NCBI Taxonomy" id="451513"/>
    <lineage>
        <taxon>Bacteria</taxon>
        <taxon>Pseudomonadati</taxon>
        <taxon>Pseudomonadota</taxon>
        <taxon>Gammaproteobacteria</taxon>
        <taxon>Enterobacterales</taxon>
        <taxon>Enterobacteriaceae</taxon>
        <taxon>Mangrovibacter</taxon>
    </lineage>
</organism>
<dbReference type="Gene3D" id="3.90.1720.10">
    <property type="entry name" value="endopeptidase domain like (from Nostoc punctiforme)"/>
    <property type="match status" value="1"/>
</dbReference>
<keyword evidence="2" id="KW-1185">Reference proteome</keyword>
<dbReference type="SUPFAM" id="SSF54001">
    <property type="entry name" value="Cysteine proteinases"/>
    <property type="match status" value="1"/>
</dbReference>
<dbReference type="RefSeq" id="WP_245929940.1">
    <property type="nucleotide sequence ID" value="NZ_QGTS01000001.1"/>
</dbReference>
<proteinExistence type="predicted"/>